<evidence type="ECO:0000313" key="3">
    <source>
        <dbReference type="Proteomes" id="UP000077248"/>
    </source>
</evidence>
<dbReference type="AlphaFoldDB" id="A0A177D5Y0"/>
<reference evidence="2 3" key="1">
    <citation type="submission" date="2016-05" db="EMBL/GenBank/DDBJ databases">
        <title>Comparative analysis of secretome profiles of manganese(II)-oxidizing ascomycete fungi.</title>
        <authorList>
            <consortium name="DOE Joint Genome Institute"/>
            <person name="Zeiner C.A."/>
            <person name="Purvine S.O."/>
            <person name="Zink E.M."/>
            <person name="Wu S."/>
            <person name="Pasa-Tolic L."/>
            <person name="Chaput D.L."/>
            <person name="Haridas S."/>
            <person name="Grigoriev I.V."/>
            <person name="Santelli C.M."/>
            <person name="Hansel C.M."/>
        </authorList>
    </citation>
    <scope>NUCLEOTIDE SEQUENCE [LARGE SCALE GENOMIC DNA]</scope>
    <source>
        <strain evidence="2 3">SRC1lrK2f</strain>
    </source>
</reference>
<evidence type="ECO:0000313" key="2">
    <source>
        <dbReference type="EMBL" id="OAG14657.1"/>
    </source>
</evidence>
<evidence type="ECO:0000256" key="1">
    <source>
        <dbReference type="SAM" id="Phobius"/>
    </source>
</evidence>
<dbReference type="RefSeq" id="XP_018380078.1">
    <property type="nucleotide sequence ID" value="XM_018526088.1"/>
</dbReference>
<name>A0A177D5Y0_ALTAL</name>
<accession>A0A177D5Y0</accession>
<keyword evidence="1" id="KW-0472">Membrane</keyword>
<keyword evidence="1" id="KW-1133">Transmembrane helix</keyword>
<gene>
    <name evidence="2" type="ORF">CC77DRAFT_1025554</name>
</gene>
<keyword evidence="1" id="KW-0812">Transmembrane</keyword>
<dbReference type="VEuPathDB" id="FungiDB:CC77DRAFT_1025554"/>
<keyword evidence="3" id="KW-1185">Reference proteome</keyword>
<protein>
    <submittedName>
        <fullName evidence="2">Uncharacterized protein</fullName>
    </submittedName>
</protein>
<organism evidence="2 3">
    <name type="scientific">Alternaria alternata</name>
    <name type="common">Alternaria rot fungus</name>
    <name type="synonym">Torula alternata</name>
    <dbReference type="NCBI Taxonomy" id="5599"/>
    <lineage>
        <taxon>Eukaryota</taxon>
        <taxon>Fungi</taxon>
        <taxon>Dikarya</taxon>
        <taxon>Ascomycota</taxon>
        <taxon>Pezizomycotina</taxon>
        <taxon>Dothideomycetes</taxon>
        <taxon>Pleosporomycetidae</taxon>
        <taxon>Pleosporales</taxon>
        <taxon>Pleosporineae</taxon>
        <taxon>Pleosporaceae</taxon>
        <taxon>Alternaria</taxon>
        <taxon>Alternaria sect. Alternaria</taxon>
        <taxon>Alternaria alternata complex</taxon>
    </lineage>
</organism>
<dbReference type="Proteomes" id="UP000077248">
    <property type="component" value="Unassembled WGS sequence"/>
</dbReference>
<sequence>MSNSMPTLSYTKSASLQLIVSLQLICYTWTAMPVNWFRRPNFRSYRLQVSAMIAFGVDEVASFQLAVIMLRSGTFTTLGLDAI</sequence>
<feature type="transmembrane region" description="Helical" evidence="1">
    <location>
        <begin position="15"/>
        <end position="37"/>
    </location>
</feature>
<dbReference type="KEGG" id="aalt:CC77DRAFT_1025554"/>
<dbReference type="GeneID" id="29111682"/>
<dbReference type="EMBL" id="KV441498">
    <property type="protein sequence ID" value="OAG14657.1"/>
    <property type="molecule type" value="Genomic_DNA"/>
</dbReference>
<proteinExistence type="predicted"/>